<reference evidence="2 3" key="1">
    <citation type="journal article" date="2019" name="Int. J. Syst. Evol. Microbiol.">
        <title>The Global Catalogue of Microorganisms (GCM) 10K type strain sequencing project: providing services to taxonomists for standard genome sequencing and annotation.</title>
        <authorList>
            <consortium name="The Broad Institute Genomics Platform"/>
            <consortium name="The Broad Institute Genome Sequencing Center for Infectious Disease"/>
            <person name="Wu L."/>
            <person name="Ma J."/>
        </authorList>
    </citation>
    <scope>NUCLEOTIDE SEQUENCE [LARGE SCALE GENOMIC DNA]</scope>
    <source>
        <strain evidence="2 3">JCM 6833</strain>
    </source>
</reference>
<protein>
    <recommendedName>
        <fullName evidence="4">Secreted protein</fullName>
    </recommendedName>
</protein>
<dbReference type="EMBL" id="BAAATD010000011">
    <property type="protein sequence ID" value="GAA2623602.1"/>
    <property type="molecule type" value="Genomic_DNA"/>
</dbReference>
<sequence>MKTKRLLALSVVGVAASAGLAVTGPVAAAADTGSKDTASAAGWSGKKKFDTGYHPQCRGWYKALKPYKTGKYIKTGRQIHCNKGGWGRKIEFKVELQQYRGLGVWRSKAKKNHKDGNASHALTKKLVASWKCSGGSQLYRTKAQVHAWSVLRGSQTRSLYGKSDQKRIRC</sequence>
<accession>A0ABN3QDJ0</accession>
<feature type="chain" id="PRO_5045200579" description="Secreted protein" evidence="1">
    <location>
        <begin position="29"/>
        <end position="170"/>
    </location>
</feature>
<evidence type="ECO:0000313" key="2">
    <source>
        <dbReference type="EMBL" id="GAA2623602.1"/>
    </source>
</evidence>
<name>A0ABN3QDJ0_9ACTN</name>
<evidence type="ECO:0008006" key="4">
    <source>
        <dbReference type="Google" id="ProtNLM"/>
    </source>
</evidence>
<keyword evidence="1" id="KW-0732">Signal</keyword>
<dbReference type="Proteomes" id="UP001501509">
    <property type="component" value="Unassembled WGS sequence"/>
</dbReference>
<organism evidence="2 3">
    <name type="scientific">Actinomadura fulvescens</name>
    <dbReference type="NCBI Taxonomy" id="46160"/>
    <lineage>
        <taxon>Bacteria</taxon>
        <taxon>Bacillati</taxon>
        <taxon>Actinomycetota</taxon>
        <taxon>Actinomycetes</taxon>
        <taxon>Streptosporangiales</taxon>
        <taxon>Thermomonosporaceae</taxon>
        <taxon>Actinomadura</taxon>
    </lineage>
</organism>
<feature type="signal peptide" evidence="1">
    <location>
        <begin position="1"/>
        <end position="28"/>
    </location>
</feature>
<proteinExistence type="predicted"/>
<dbReference type="RefSeq" id="WP_344546742.1">
    <property type="nucleotide sequence ID" value="NZ_BAAATD010000011.1"/>
</dbReference>
<gene>
    <name evidence="2" type="ORF">GCM10010411_69750</name>
</gene>
<evidence type="ECO:0000313" key="3">
    <source>
        <dbReference type="Proteomes" id="UP001501509"/>
    </source>
</evidence>
<comment type="caution">
    <text evidence="2">The sequence shown here is derived from an EMBL/GenBank/DDBJ whole genome shotgun (WGS) entry which is preliminary data.</text>
</comment>
<keyword evidence="3" id="KW-1185">Reference proteome</keyword>
<evidence type="ECO:0000256" key="1">
    <source>
        <dbReference type="SAM" id="SignalP"/>
    </source>
</evidence>